<proteinExistence type="predicted"/>
<evidence type="ECO:0000313" key="1">
    <source>
        <dbReference type="EMBL" id="CAF3768197.1"/>
    </source>
</evidence>
<feature type="non-terminal residue" evidence="1">
    <location>
        <position position="1"/>
    </location>
</feature>
<protein>
    <submittedName>
        <fullName evidence="1">Uncharacterized protein</fullName>
    </submittedName>
</protein>
<comment type="caution">
    <text evidence="1">The sequence shown here is derived from an EMBL/GenBank/DDBJ whole genome shotgun (WGS) entry which is preliminary data.</text>
</comment>
<gene>
    <name evidence="1" type="ORF">OXD698_LOCUS16430</name>
</gene>
<name>A0A818ZSC7_9BILA</name>
<dbReference type="AlphaFoldDB" id="A0A818ZSC7"/>
<accession>A0A818ZSC7</accession>
<dbReference type="EMBL" id="CAJOAZ010001125">
    <property type="protein sequence ID" value="CAF3768197.1"/>
    <property type="molecule type" value="Genomic_DNA"/>
</dbReference>
<sequence>MQLTKENHFYDEYSQTIDTIYRLSYKQIHKLAILFPAEMEPVPVTGR</sequence>
<reference evidence="1" key="1">
    <citation type="submission" date="2021-02" db="EMBL/GenBank/DDBJ databases">
        <authorList>
            <person name="Nowell W R."/>
        </authorList>
    </citation>
    <scope>NUCLEOTIDE SEQUENCE</scope>
</reference>
<dbReference type="Proteomes" id="UP000663844">
    <property type="component" value="Unassembled WGS sequence"/>
</dbReference>
<evidence type="ECO:0000313" key="2">
    <source>
        <dbReference type="Proteomes" id="UP000663844"/>
    </source>
</evidence>
<organism evidence="1 2">
    <name type="scientific">Adineta steineri</name>
    <dbReference type="NCBI Taxonomy" id="433720"/>
    <lineage>
        <taxon>Eukaryota</taxon>
        <taxon>Metazoa</taxon>
        <taxon>Spiralia</taxon>
        <taxon>Gnathifera</taxon>
        <taxon>Rotifera</taxon>
        <taxon>Eurotatoria</taxon>
        <taxon>Bdelloidea</taxon>
        <taxon>Adinetida</taxon>
        <taxon>Adinetidae</taxon>
        <taxon>Adineta</taxon>
    </lineage>
</organism>